<dbReference type="Gene3D" id="3.90.550.10">
    <property type="entry name" value="Spore Coat Polysaccharide Biosynthesis Protein SpsA, Chain A"/>
    <property type="match status" value="1"/>
</dbReference>
<comment type="similarity">
    <text evidence="1">Belongs to the glycosyltransferase 2 family.</text>
</comment>
<accession>A0A4Y8M8L1</accession>
<dbReference type="Proteomes" id="UP000297900">
    <property type="component" value="Unassembled WGS sequence"/>
</dbReference>
<dbReference type="Pfam" id="PF13641">
    <property type="entry name" value="Glyco_tranf_2_3"/>
    <property type="match status" value="1"/>
</dbReference>
<dbReference type="PANTHER" id="PTHR43630:SF1">
    <property type="entry name" value="POLY-BETA-1,6-N-ACETYL-D-GLUCOSAMINE SYNTHASE"/>
    <property type="match status" value="1"/>
</dbReference>
<evidence type="ECO:0000313" key="6">
    <source>
        <dbReference type="Proteomes" id="UP000297900"/>
    </source>
</evidence>
<keyword evidence="3 5" id="KW-0808">Transferase</keyword>
<keyword evidence="6" id="KW-1185">Reference proteome</keyword>
<evidence type="ECO:0000256" key="2">
    <source>
        <dbReference type="ARBA" id="ARBA00022676"/>
    </source>
</evidence>
<evidence type="ECO:0000256" key="3">
    <source>
        <dbReference type="ARBA" id="ARBA00022679"/>
    </source>
</evidence>
<feature type="transmembrane region" description="Helical" evidence="4">
    <location>
        <begin position="342"/>
        <end position="360"/>
    </location>
</feature>
<dbReference type="CDD" id="cd06423">
    <property type="entry name" value="CESA_like"/>
    <property type="match status" value="1"/>
</dbReference>
<reference evidence="5 6" key="1">
    <citation type="submission" date="2019-03" db="EMBL/GenBank/DDBJ databases">
        <title>Cohnella endophytica sp. nov., a novel endophytic bacterium isolated from bark of Sonneratia apetala.</title>
        <authorList>
            <person name="Tuo L."/>
        </authorList>
    </citation>
    <scope>NUCLEOTIDE SEQUENCE [LARGE SCALE GENOMIC DNA]</scope>
    <source>
        <strain evidence="5 6">CCTCC AB 208254</strain>
    </source>
</reference>
<proteinExistence type="inferred from homology"/>
<feature type="transmembrane region" description="Helical" evidence="4">
    <location>
        <begin position="372"/>
        <end position="395"/>
    </location>
</feature>
<dbReference type="EMBL" id="SOMN01000001">
    <property type="protein sequence ID" value="TFE31688.1"/>
    <property type="molecule type" value="Genomic_DNA"/>
</dbReference>
<dbReference type="PANTHER" id="PTHR43630">
    <property type="entry name" value="POLY-BETA-1,6-N-ACETYL-D-GLUCOSAMINE SYNTHASE"/>
    <property type="match status" value="1"/>
</dbReference>
<name>A0A4Y8M8L1_9BACL</name>
<keyword evidence="2" id="KW-0328">Glycosyltransferase</keyword>
<feature type="transmembrane region" description="Helical" evidence="4">
    <location>
        <begin position="304"/>
        <end position="330"/>
    </location>
</feature>
<dbReference type="OrthoDB" id="9766299at2"/>
<keyword evidence="4" id="KW-1133">Transmembrane helix</keyword>
<evidence type="ECO:0000256" key="1">
    <source>
        <dbReference type="ARBA" id="ARBA00006739"/>
    </source>
</evidence>
<dbReference type="GO" id="GO:0016757">
    <property type="term" value="F:glycosyltransferase activity"/>
    <property type="evidence" value="ECO:0007669"/>
    <property type="project" value="UniProtKB-KW"/>
</dbReference>
<evidence type="ECO:0000256" key="4">
    <source>
        <dbReference type="SAM" id="Phobius"/>
    </source>
</evidence>
<keyword evidence="4" id="KW-0812">Transmembrane</keyword>
<dbReference type="AlphaFoldDB" id="A0A4Y8M8L1"/>
<dbReference type="RefSeq" id="WP_135150257.1">
    <property type="nucleotide sequence ID" value="NZ_SOMN01000001.1"/>
</dbReference>
<sequence length="416" mass="48688">MSGNTLFLISLFSIWLLLLYHMFLALGGYLYSVWVEGQKQHPLPVKKQWPKVTILIPAHNEDIVIRNTLESMVELDYPKDRLQVIVINDNSSDRTGEICDSFADKYPFIQPMHSFPPEGGIGKSAALNRALKHATGEFIAVYDADNNPEKAAIKQLVVAFDDQPLIGAVVGKFRVINARKNLLTQFINIETISHQWMTQAGRWKWFRISSIPGTNFMIRKHVLVQVGGWDGEALAEDTELSIRVYEEGYSIRFYPLAITWEQEPETWKVWFKQRTRWARGNQYVIIKYLPRLLTMKRKKMIFDLLYYFFTYFLFLGGVLLSHTVFLLSALGVVEMTLPGPFILIWLLAYMLFIIEIMITLAIERTELTLKNFFIVILMYLTYSQLWIVLVIRSLWLHIRSVIRREEFKWDKTQRFQ</sequence>
<dbReference type="InterPro" id="IPR029044">
    <property type="entry name" value="Nucleotide-diphossugar_trans"/>
</dbReference>
<organism evidence="5 6">
    <name type="scientific">Cohnella luojiensis</name>
    <dbReference type="NCBI Taxonomy" id="652876"/>
    <lineage>
        <taxon>Bacteria</taxon>
        <taxon>Bacillati</taxon>
        <taxon>Bacillota</taxon>
        <taxon>Bacilli</taxon>
        <taxon>Bacillales</taxon>
        <taxon>Paenibacillaceae</taxon>
        <taxon>Cohnella</taxon>
    </lineage>
</organism>
<protein>
    <submittedName>
        <fullName evidence="5">Glycosyltransferase family 2 protein</fullName>
    </submittedName>
</protein>
<keyword evidence="4" id="KW-0472">Membrane</keyword>
<dbReference type="SUPFAM" id="SSF53448">
    <property type="entry name" value="Nucleotide-diphospho-sugar transferases"/>
    <property type="match status" value="1"/>
</dbReference>
<comment type="caution">
    <text evidence="5">The sequence shown here is derived from an EMBL/GenBank/DDBJ whole genome shotgun (WGS) entry which is preliminary data.</text>
</comment>
<feature type="transmembrane region" description="Helical" evidence="4">
    <location>
        <begin position="6"/>
        <end position="31"/>
    </location>
</feature>
<evidence type="ECO:0000313" key="5">
    <source>
        <dbReference type="EMBL" id="TFE31688.1"/>
    </source>
</evidence>
<gene>
    <name evidence="5" type="ORF">E2980_01010</name>
</gene>